<dbReference type="Pfam" id="PF06575">
    <property type="entry name" value="DUF1132"/>
    <property type="match status" value="1"/>
</dbReference>
<name>C0EMG0_NEIFL</name>
<keyword evidence="2" id="KW-1185">Reference proteome</keyword>
<dbReference type="RefSeq" id="WP_004464485.1">
    <property type="nucleotide sequence ID" value="NZ_ACEN01000030.1"/>
</dbReference>
<organism evidence="1 2">
    <name type="scientific">Neisseria flavescens NRL30031/H210</name>
    <dbReference type="NCBI Taxonomy" id="546264"/>
    <lineage>
        <taxon>Bacteria</taxon>
        <taxon>Pseudomonadati</taxon>
        <taxon>Pseudomonadota</taxon>
        <taxon>Betaproteobacteria</taxon>
        <taxon>Neisseriales</taxon>
        <taxon>Neisseriaceae</taxon>
        <taxon>Neisseria</taxon>
    </lineage>
</organism>
<dbReference type="AlphaFoldDB" id="C0EMG0"/>
<dbReference type="EMBL" id="ACEN01000030">
    <property type="protein sequence ID" value="EEG33770.1"/>
    <property type="molecule type" value="Genomic_DNA"/>
</dbReference>
<proteinExistence type="predicted"/>
<evidence type="ECO:0000313" key="1">
    <source>
        <dbReference type="EMBL" id="EEG33770.1"/>
    </source>
</evidence>
<gene>
    <name evidence="1" type="ORF">NEIFLAOT_01131</name>
</gene>
<accession>C0EMG0</accession>
<protein>
    <submittedName>
        <fullName evidence="1">Uncharacterized protein</fullName>
    </submittedName>
</protein>
<reference evidence="1 2" key="1">
    <citation type="submission" date="2009-01" db="EMBL/GenBank/DDBJ databases">
        <authorList>
            <person name="Fulton L."/>
            <person name="Clifton S."/>
            <person name="Chinwalla A.T."/>
            <person name="Mitreva M."/>
            <person name="Sodergren E."/>
            <person name="Weinstock G."/>
            <person name="Clifton S."/>
            <person name="Dooling D.J."/>
            <person name="Fulton B."/>
            <person name="Minx P."/>
            <person name="Pepin K.H."/>
            <person name="Johnson M."/>
            <person name="Bhonagiri V."/>
            <person name="Nash W.E."/>
            <person name="Mardis E.R."/>
            <person name="Wilson R.K."/>
        </authorList>
    </citation>
    <scope>NUCLEOTIDE SEQUENCE [LARGE SCALE GENOMIC DNA]</scope>
    <source>
        <strain evidence="1 2">NRL30031/H210</strain>
    </source>
</reference>
<dbReference type="GeneID" id="49971887"/>
<evidence type="ECO:0000313" key="2">
    <source>
        <dbReference type="Proteomes" id="UP000004457"/>
    </source>
</evidence>
<sequence length="104" mass="12380">MKPFITEAQLALFKYQAGGKYFNCPMSYIAQQEFVEFSRNNHTEDLIFYFSHFWNREIKKDIWEISFSDNSSLLIRKVFKNGKIIFQSKSTDSTDNSDFDFIFS</sequence>
<comment type="caution">
    <text evidence="1">The sequence shown here is derived from an EMBL/GenBank/DDBJ whole genome shotgun (WGS) entry which is preliminary data.</text>
</comment>
<dbReference type="Proteomes" id="UP000004457">
    <property type="component" value="Unassembled WGS sequence"/>
</dbReference>
<dbReference type="InterPro" id="IPR009509">
    <property type="entry name" value="DUF1132"/>
</dbReference>